<dbReference type="OrthoDB" id="5562676at2759"/>
<dbReference type="Proteomes" id="UP000799440">
    <property type="component" value="Unassembled WGS sequence"/>
</dbReference>
<evidence type="ECO:0000313" key="3">
    <source>
        <dbReference type="EMBL" id="KAF2747878.1"/>
    </source>
</evidence>
<evidence type="ECO:0000313" key="4">
    <source>
        <dbReference type="Proteomes" id="UP000799440"/>
    </source>
</evidence>
<keyword evidence="2" id="KW-1133">Transmembrane helix</keyword>
<dbReference type="GO" id="GO:0005743">
    <property type="term" value="C:mitochondrial inner membrane"/>
    <property type="evidence" value="ECO:0007669"/>
    <property type="project" value="TreeGrafter"/>
</dbReference>
<keyword evidence="2" id="KW-0472">Membrane</keyword>
<dbReference type="Pfam" id="PF10173">
    <property type="entry name" value="Mit_KHE1"/>
    <property type="match status" value="1"/>
</dbReference>
<evidence type="ECO:0000256" key="1">
    <source>
        <dbReference type="SAM" id="MobiDB-lite"/>
    </source>
</evidence>
<reference evidence="3" key="1">
    <citation type="journal article" date="2020" name="Stud. Mycol.">
        <title>101 Dothideomycetes genomes: a test case for predicting lifestyles and emergence of pathogens.</title>
        <authorList>
            <person name="Haridas S."/>
            <person name="Albert R."/>
            <person name="Binder M."/>
            <person name="Bloem J."/>
            <person name="Labutti K."/>
            <person name="Salamov A."/>
            <person name="Andreopoulos B."/>
            <person name="Baker S."/>
            <person name="Barry K."/>
            <person name="Bills G."/>
            <person name="Bluhm B."/>
            <person name="Cannon C."/>
            <person name="Castanera R."/>
            <person name="Culley D."/>
            <person name="Daum C."/>
            <person name="Ezra D."/>
            <person name="Gonzalez J."/>
            <person name="Henrissat B."/>
            <person name="Kuo A."/>
            <person name="Liang C."/>
            <person name="Lipzen A."/>
            <person name="Lutzoni F."/>
            <person name="Magnuson J."/>
            <person name="Mondo S."/>
            <person name="Nolan M."/>
            <person name="Ohm R."/>
            <person name="Pangilinan J."/>
            <person name="Park H.-J."/>
            <person name="Ramirez L."/>
            <person name="Alfaro M."/>
            <person name="Sun H."/>
            <person name="Tritt A."/>
            <person name="Yoshinaga Y."/>
            <person name="Zwiers L.-H."/>
            <person name="Turgeon B."/>
            <person name="Goodwin S."/>
            <person name="Spatafora J."/>
            <person name="Crous P."/>
            <person name="Grigoriev I."/>
        </authorList>
    </citation>
    <scope>NUCLEOTIDE SEQUENCE</scope>
    <source>
        <strain evidence="3">CBS 119925</strain>
    </source>
</reference>
<dbReference type="GO" id="GO:1902600">
    <property type="term" value="P:proton transmembrane transport"/>
    <property type="evidence" value="ECO:0007669"/>
    <property type="project" value="TreeGrafter"/>
</dbReference>
<keyword evidence="2" id="KW-0812">Transmembrane</keyword>
<dbReference type="InterPro" id="IPR018786">
    <property type="entry name" value="Mit_KHE1"/>
</dbReference>
<feature type="transmembrane region" description="Helical" evidence="2">
    <location>
        <begin position="131"/>
        <end position="150"/>
    </location>
</feature>
<organism evidence="3 4">
    <name type="scientific">Sporormia fimetaria CBS 119925</name>
    <dbReference type="NCBI Taxonomy" id="1340428"/>
    <lineage>
        <taxon>Eukaryota</taxon>
        <taxon>Fungi</taxon>
        <taxon>Dikarya</taxon>
        <taxon>Ascomycota</taxon>
        <taxon>Pezizomycotina</taxon>
        <taxon>Dothideomycetes</taxon>
        <taxon>Pleosporomycetidae</taxon>
        <taxon>Pleosporales</taxon>
        <taxon>Sporormiaceae</taxon>
        <taxon>Sporormia</taxon>
    </lineage>
</organism>
<accession>A0A6A6VBD1</accession>
<protein>
    <recommendedName>
        <fullName evidence="5">Mitochondrial K+-H+ exchange-related-domain-containing protein</fullName>
    </recommendedName>
</protein>
<dbReference type="PANTHER" id="PTHR28062">
    <property type="entry name" value="K+-H+ EXCHANGE-LIKE PROTEIN"/>
    <property type="match status" value="1"/>
</dbReference>
<dbReference type="PANTHER" id="PTHR28062:SF1">
    <property type="entry name" value="TRANSMEMBRANE PROTEIN"/>
    <property type="match status" value="1"/>
</dbReference>
<feature type="region of interest" description="Disordered" evidence="1">
    <location>
        <begin position="290"/>
        <end position="309"/>
    </location>
</feature>
<dbReference type="AlphaFoldDB" id="A0A6A6VBD1"/>
<feature type="compositionally biased region" description="Basic and acidic residues" evidence="1">
    <location>
        <begin position="295"/>
        <end position="306"/>
    </location>
</feature>
<gene>
    <name evidence="3" type="ORF">M011DRAFT_467468</name>
</gene>
<sequence length="338" mass="39049">MRLFLLPISTRRTLLYCEKLHEKPPNQRNLFDKVSIKANETWAAWEKDDKAIGNWKKKVTFYGNQALKRIPYEEWGLKTIPALNAKRKQDILDGKAKYEVMFPGLFLQKDKVPGILESWAMERQAMHRKRLIWSVVIMPFTAPFMLVPVIPNLPFFYVLYRAWSHWKALAGSKHLEFLIKNNASPTPNPSSELDEVYTAGLMYPTREISRAAPRPTREQAESVAQVVEQQTNGGTEDVMVLQRWNGKLIAERFSLPDMEVEIERAVEQVEKSIKAKEELIEEKLELEKATAAPGKEAKDHLPKEVMESAFASERIEKEIKEEVEEKAEEVSQKAKQEK</sequence>
<dbReference type="EMBL" id="MU006571">
    <property type="protein sequence ID" value="KAF2747878.1"/>
    <property type="molecule type" value="Genomic_DNA"/>
</dbReference>
<proteinExistence type="predicted"/>
<evidence type="ECO:0008006" key="5">
    <source>
        <dbReference type="Google" id="ProtNLM"/>
    </source>
</evidence>
<keyword evidence="4" id="KW-1185">Reference proteome</keyword>
<dbReference type="GO" id="GO:0006813">
    <property type="term" value="P:potassium ion transport"/>
    <property type="evidence" value="ECO:0007669"/>
    <property type="project" value="TreeGrafter"/>
</dbReference>
<evidence type="ECO:0000256" key="2">
    <source>
        <dbReference type="SAM" id="Phobius"/>
    </source>
</evidence>
<name>A0A6A6VBD1_9PLEO</name>